<sequence>MSTGAAGFLERYDSVLNALPGDSALRAAAADAFRTVGLPGGTRGRPIEAWKYTSLRALAETKFHRDAAPRHEAETILANLPLLDAPRIVFVDGVLRADLSVMLAPSVMPGAGPASTPSSAFSVARFADQADFGTLTWPDREPMVALNTMLAEDGAILHVPAGHDAGIVQLISIATSDADFHPRHTIRLGENARLALVEIAAGQGAYLLNTVAEIHVADGAALTHVRLQNEAAMAFHVSTTYADVQAGGTYDSFTLNIGARLCRTEVHAQLSGAGAAAHLNAAQLLVGSQHGDFTSVVSHTAPNCQSRQTVKNVLAGRSRGVFQGRIEVARGAQKTDGYQMNQALLLSPHAEIDTKPELEIFADDVKCSHGATVGELDADQMFYLRSRGVPEAEARAILVRAFLTEALDAVTDETIRAWLENAVAGWWEKLAA</sequence>
<accession>A0A2S6MYW6</accession>
<dbReference type="GO" id="GO:0016226">
    <property type="term" value="P:iron-sulfur cluster assembly"/>
    <property type="evidence" value="ECO:0007669"/>
    <property type="project" value="InterPro"/>
</dbReference>
<comment type="similarity">
    <text evidence="1">Belongs to the iron-sulfur cluster assembly SufBD family.</text>
</comment>
<dbReference type="RefSeq" id="WP_104521923.1">
    <property type="nucleotide sequence ID" value="NZ_NHRY01000257.1"/>
</dbReference>
<dbReference type="PANTHER" id="PTHR43575:SF1">
    <property type="entry name" value="PROTEIN ABCI7, CHLOROPLASTIC"/>
    <property type="match status" value="1"/>
</dbReference>
<evidence type="ECO:0000313" key="4">
    <source>
        <dbReference type="EMBL" id="PPQ27557.1"/>
    </source>
</evidence>
<proteinExistence type="inferred from homology"/>
<dbReference type="InterPro" id="IPR055346">
    <property type="entry name" value="Fe-S_cluster_assembly_SufBD"/>
</dbReference>
<dbReference type="SUPFAM" id="SSF101960">
    <property type="entry name" value="Stabilizer of iron transporter SufD"/>
    <property type="match status" value="1"/>
</dbReference>
<reference evidence="4 5" key="1">
    <citation type="journal article" date="2018" name="Arch. Microbiol.">
        <title>New insights into the metabolic potential of the phototrophic purple bacterium Rhodopila globiformis DSM 161(T) from its draft genome sequence and evidence for a vanadium-dependent nitrogenase.</title>
        <authorList>
            <person name="Imhoff J.F."/>
            <person name="Rahn T."/>
            <person name="Kunzel S."/>
            <person name="Neulinger S.C."/>
        </authorList>
    </citation>
    <scope>NUCLEOTIDE SEQUENCE [LARGE SCALE GENOMIC DNA]</scope>
    <source>
        <strain evidence="4 5">DSM 161</strain>
    </source>
</reference>
<feature type="domain" description="SUF system FeS cluster assembly SufBD core" evidence="2">
    <location>
        <begin position="176"/>
        <end position="402"/>
    </location>
</feature>
<gene>
    <name evidence="4" type="ORF">CCS01_26950</name>
</gene>
<dbReference type="Pfam" id="PF01458">
    <property type="entry name" value="SUFBD_core"/>
    <property type="match status" value="1"/>
</dbReference>
<protein>
    <submittedName>
        <fullName evidence="4">Fe-S cluster assembly protein SufD</fullName>
    </submittedName>
</protein>
<name>A0A2S6MYW6_RHOGL</name>
<keyword evidence="5" id="KW-1185">Reference proteome</keyword>
<dbReference type="PANTHER" id="PTHR43575">
    <property type="entry name" value="PROTEIN ABCI7, CHLOROPLASTIC"/>
    <property type="match status" value="1"/>
</dbReference>
<feature type="domain" description="SUF system FeS cluster assembly SufBD N-terminal" evidence="3">
    <location>
        <begin position="24"/>
        <end position="163"/>
    </location>
</feature>
<evidence type="ECO:0000259" key="3">
    <source>
        <dbReference type="Pfam" id="PF19295"/>
    </source>
</evidence>
<dbReference type="EMBL" id="NHRY01000257">
    <property type="protein sequence ID" value="PPQ27557.1"/>
    <property type="molecule type" value="Genomic_DNA"/>
</dbReference>
<dbReference type="Proteomes" id="UP000239724">
    <property type="component" value="Unassembled WGS sequence"/>
</dbReference>
<dbReference type="InterPro" id="IPR011542">
    <property type="entry name" value="SUF_FeS_clus_asmbl_SufD"/>
</dbReference>
<dbReference type="OrthoDB" id="9768262at2"/>
<evidence type="ECO:0000259" key="2">
    <source>
        <dbReference type="Pfam" id="PF01458"/>
    </source>
</evidence>
<dbReference type="AlphaFoldDB" id="A0A2S6MYW6"/>
<organism evidence="4 5">
    <name type="scientific">Rhodopila globiformis</name>
    <name type="common">Rhodopseudomonas globiformis</name>
    <dbReference type="NCBI Taxonomy" id="1071"/>
    <lineage>
        <taxon>Bacteria</taxon>
        <taxon>Pseudomonadati</taxon>
        <taxon>Pseudomonadota</taxon>
        <taxon>Alphaproteobacteria</taxon>
        <taxon>Acetobacterales</taxon>
        <taxon>Acetobacteraceae</taxon>
        <taxon>Rhodopila</taxon>
    </lineage>
</organism>
<dbReference type="InterPro" id="IPR045595">
    <property type="entry name" value="SufBD_N"/>
</dbReference>
<evidence type="ECO:0000313" key="5">
    <source>
        <dbReference type="Proteomes" id="UP000239724"/>
    </source>
</evidence>
<dbReference type="Pfam" id="PF19295">
    <property type="entry name" value="SufBD_N"/>
    <property type="match status" value="1"/>
</dbReference>
<comment type="caution">
    <text evidence="4">The sequence shown here is derived from an EMBL/GenBank/DDBJ whole genome shotgun (WGS) entry which is preliminary data.</text>
</comment>
<evidence type="ECO:0000256" key="1">
    <source>
        <dbReference type="ARBA" id="ARBA00043967"/>
    </source>
</evidence>
<dbReference type="InterPro" id="IPR000825">
    <property type="entry name" value="SUF_FeS_clus_asmbl_SufBD_core"/>
</dbReference>
<dbReference type="InterPro" id="IPR037284">
    <property type="entry name" value="SUF_FeS_clus_asmbl_SufBD_sf"/>
</dbReference>
<dbReference type="NCBIfam" id="TIGR01981">
    <property type="entry name" value="sufD"/>
    <property type="match status" value="1"/>
</dbReference>